<dbReference type="Gene3D" id="3.50.50.60">
    <property type="entry name" value="FAD/NAD(P)-binding domain"/>
    <property type="match status" value="2"/>
</dbReference>
<dbReference type="InterPro" id="IPR036188">
    <property type="entry name" value="FAD/NAD-bd_sf"/>
</dbReference>
<comment type="caution">
    <text evidence="6">The sequence shown here is derived from an EMBL/GenBank/DDBJ whole genome shotgun (WGS) entry which is preliminary data.</text>
</comment>
<dbReference type="AlphaFoldDB" id="A0A163MH12"/>
<dbReference type="InterPro" id="IPR020946">
    <property type="entry name" value="Flavin_mOase-like"/>
</dbReference>
<dbReference type="PIRSF" id="PIRSF000332">
    <property type="entry name" value="FMO"/>
    <property type="match status" value="1"/>
</dbReference>
<reference evidence="6 7" key="1">
    <citation type="journal article" date="2016" name="Sci. Rep.">
        <title>Draft genome sequencing and secretome analysis of fungal phytopathogen Ascochyta rabiei provides insight into the necrotrophic effector repertoire.</title>
        <authorList>
            <person name="Verma S."/>
            <person name="Gazara R.K."/>
            <person name="Nizam S."/>
            <person name="Parween S."/>
            <person name="Chattopadhyay D."/>
            <person name="Verma P.K."/>
        </authorList>
    </citation>
    <scope>NUCLEOTIDE SEQUENCE [LARGE SCALE GENOMIC DNA]</scope>
    <source>
        <strain evidence="6 7">ArDII</strain>
    </source>
</reference>
<dbReference type="EMBL" id="JYNV01000004">
    <property type="protein sequence ID" value="KZM28708.1"/>
    <property type="molecule type" value="Genomic_DNA"/>
</dbReference>
<evidence type="ECO:0000313" key="6">
    <source>
        <dbReference type="EMBL" id="KZM28708.1"/>
    </source>
</evidence>
<dbReference type="Pfam" id="PF13450">
    <property type="entry name" value="NAD_binding_8"/>
    <property type="match status" value="1"/>
</dbReference>
<evidence type="ECO:0000256" key="3">
    <source>
        <dbReference type="ARBA" id="ARBA00022827"/>
    </source>
</evidence>
<dbReference type="Proteomes" id="UP000076837">
    <property type="component" value="Unassembled WGS sequence"/>
</dbReference>
<protein>
    <submittedName>
        <fullName evidence="6">Flavin adenine dinucleotide binding</fullName>
    </submittedName>
</protein>
<keyword evidence="5" id="KW-0560">Oxidoreductase</keyword>
<evidence type="ECO:0000256" key="5">
    <source>
        <dbReference type="ARBA" id="ARBA00023002"/>
    </source>
</evidence>
<organism evidence="6 7">
    <name type="scientific">Didymella rabiei</name>
    <name type="common">Chickpea ascochyta blight fungus</name>
    <name type="synonym">Mycosphaerella rabiei</name>
    <dbReference type="NCBI Taxonomy" id="5454"/>
    <lineage>
        <taxon>Eukaryota</taxon>
        <taxon>Fungi</taxon>
        <taxon>Dikarya</taxon>
        <taxon>Ascomycota</taxon>
        <taxon>Pezizomycotina</taxon>
        <taxon>Dothideomycetes</taxon>
        <taxon>Pleosporomycetidae</taxon>
        <taxon>Pleosporales</taxon>
        <taxon>Pleosporineae</taxon>
        <taxon>Didymellaceae</taxon>
        <taxon>Ascochyta</taxon>
    </lineage>
</organism>
<evidence type="ECO:0000256" key="4">
    <source>
        <dbReference type="ARBA" id="ARBA00022857"/>
    </source>
</evidence>
<dbReference type="Pfam" id="PF00743">
    <property type="entry name" value="FMO-like"/>
    <property type="match status" value="1"/>
</dbReference>
<dbReference type="PANTHER" id="PTHR23023">
    <property type="entry name" value="DIMETHYLANILINE MONOOXYGENASE"/>
    <property type="match status" value="1"/>
</dbReference>
<comment type="similarity">
    <text evidence="1">Belongs to the FMO family.</text>
</comment>
<accession>A0A163MH12</accession>
<sequence>MSSNSKSVAVIGAGISGVVTAAHLKNKGLDVTVFERSSAAGGIWLYDERKPLEPAYPSVSASKAGTSYTKEDVQDLELERLLHAPPGPCYIGLQNNVSTRLLETTLNRFPPGTEDFVPHSVLKDYIQDTALTTSVDAVTRYNTEVQNVSKEGKKWTVRTSTLQIRDNGTQSRETSISDFDAVVVASGHYHAPRIPDIPGLAEWKRRYPQRVQHSKGYRKPEDFRGKNFLLIGGSVSATDIARELGPFANTIYQSHRNGQFDLSSALLPENGIRVDEVISFSTSGSSTPLQPSDAIPLTVTLKSGAQLCDIHHVILCTGYHLTLPFLAHLHADDVPAHAANEEVLVTDGTMFHNLHKDIFYIPDPSLAFVGVPFFTATFTLFEFQAMVVAHVFAGDARLPSTADMRAEYVQRVEKKGLGKSFHSLREGEEEYVAELVGWMNRELAARGKGQLAGHTQQWRDAKEEQMQRIKALFAAPKGAQRKIEVTCQSQIEAEVGRGTEGEGTLVQAAA</sequence>
<dbReference type="InterPro" id="IPR000960">
    <property type="entry name" value="Flavin_mOase"/>
</dbReference>
<evidence type="ECO:0000256" key="1">
    <source>
        <dbReference type="ARBA" id="ARBA00009183"/>
    </source>
</evidence>
<evidence type="ECO:0000313" key="7">
    <source>
        <dbReference type="Proteomes" id="UP000076837"/>
    </source>
</evidence>
<dbReference type="GO" id="GO:0050661">
    <property type="term" value="F:NADP binding"/>
    <property type="evidence" value="ECO:0007669"/>
    <property type="project" value="InterPro"/>
</dbReference>
<dbReference type="SUPFAM" id="SSF51905">
    <property type="entry name" value="FAD/NAD(P)-binding domain"/>
    <property type="match status" value="2"/>
</dbReference>
<evidence type="ECO:0000256" key="2">
    <source>
        <dbReference type="ARBA" id="ARBA00022630"/>
    </source>
</evidence>
<keyword evidence="2" id="KW-0285">Flavoprotein</keyword>
<proteinExistence type="inferred from homology"/>
<dbReference type="GO" id="GO:0050660">
    <property type="term" value="F:flavin adenine dinucleotide binding"/>
    <property type="evidence" value="ECO:0007669"/>
    <property type="project" value="InterPro"/>
</dbReference>
<dbReference type="InterPro" id="IPR050346">
    <property type="entry name" value="FMO-like"/>
</dbReference>
<keyword evidence="7" id="KW-1185">Reference proteome</keyword>
<keyword evidence="4" id="KW-0521">NADP</keyword>
<name>A0A163MH12_DIDRA</name>
<dbReference type="PRINTS" id="PR00419">
    <property type="entry name" value="ADXRDTASE"/>
</dbReference>
<gene>
    <name evidence="6" type="ORF">ST47_g162</name>
</gene>
<keyword evidence="3" id="KW-0274">FAD</keyword>
<dbReference type="GO" id="GO:0004499">
    <property type="term" value="F:N,N-dimethylaniline monooxygenase activity"/>
    <property type="evidence" value="ECO:0007669"/>
    <property type="project" value="InterPro"/>
</dbReference>
<dbReference type="OrthoDB" id="66881at2759"/>